<dbReference type="AlphaFoldDB" id="A0A0C3HD26"/>
<proteinExistence type="predicted"/>
<reference evidence="3 4" key="1">
    <citation type="submission" date="2014-04" db="EMBL/GenBank/DDBJ databases">
        <authorList>
            <consortium name="DOE Joint Genome Institute"/>
            <person name="Kuo A."/>
            <person name="Martino E."/>
            <person name="Perotto S."/>
            <person name="Kohler A."/>
            <person name="Nagy L.G."/>
            <person name="Floudas D."/>
            <person name="Copeland A."/>
            <person name="Barry K.W."/>
            <person name="Cichocki N."/>
            <person name="Veneault-Fourrey C."/>
            <person name="LaButti K."/>
            <person name="Lindquist E.A."/>
            <person name="Lipzen A."/>
            <person name="Lundell T."/>
            <person name="Morin E."/>
            <person name="Murat C."/>
            <person name="Sun H."/>
            <person name="Tunlid A."/>
            <person name="Henrissat B."/>
            <person name="Grigoriev I.V."/>
            <person name="Hibbett D.S."/>
            <person name="Martin F."/>
            <person name="Nordberg H.P."/>
            <person name="Cantor M.N."/>
            <person name="Hua S.X."/>
        </authorList>
    </citation>
    <scope>NUCLEOTIDE SEQUENCE [LARGE SCALE GENOMIC DNA]</scope>
    <source>
        <strain evidence="3 4">Zn</strain>
    </source>
</reference>
<name>A0A0C3HD26_OIDMZ</name>
<organism evidence="3 4">
    <name type="scientific">Oidiodendron maius (strain Zn)</name>
    <dbReference type="NCBI Taxonomy" id="913774"/>
    <lineage>
        <taxon>Eukaryota</taxon>
        <taxon>Fungi</taxon>
        <taxon>Dikarya</taxon>
        <taxon>Ascomycota</taxon>
        <taxon>Pezizomycotina</taxon>
        <taxon>Leotiomycetes</taxon>
        <taxon>Leotiomycetes incertae sedis</taxon>
        <taxon>Myxotrichaceae</taxon>
        <taxon>Oidiodendron</taxon>
    </lineage>
</organism>
<gene>
    <name evidence="3" type="ORF">OIDMADRAFT_145728</name>
</gene>
<evidence type="ECO:0000256" key="1">
    <source>
        <dbReference type="SAM" id="MobiDB-lite"/>
    </source>
</evidence>
<protein>
    <recommendedName>
        <fullName evidence="2">Myb-like DNA-binding domain-containing protein</fullName>
    </recommendedName>
</protein>
<feature type="domain" description="Myb-like DNA-binding" evidence="2">
    <location>
        <begin position="8"/>
        <end position="54"/>
    </location>
</feature>
<reference evidence="4" key="2">
    <citation type="submission" date="2015-01" db="EMBL/GenBank/DDBJ databases">
        <title>Evolutionary Origins and Diversification of the Mycorrhizal Mutualists.</title>
        <authorList>
            <consortium name="DOE Joint Genome Institute"/>
            <consortium name="Mycorrhizal Genomics Consortium"/>
            <person name="Kohler A."/>
            <person name="Kuo A."/>
            <person name="Nagy L.G."/>
            <person name="Floudas D."/>
            <person name="Copeland A."/>
            <person name="Barry K.W."/>
            <person name="Cichocki N."/>
            <person name="Veneault-Fourrey C."/>
            <person name="LaButti K."/>
            <person name="Lindquist E.A."/>
            <person name="Lipzen A."/>
            <person name="Lundell T."/>
            <person name="Morin E."/>
            <person name="Murat C."/>
            <person name="Riley R."/>
            <person name="Ohm R."/>
            <person name="Sun H."/>
            <person name="Tunlid A."/>
            <person name="Henrissat B."/>
            <person name="Grigoriev I.V."/>
            <person name="Hibbett D.S."/>
            <person name="Martin F."/>
        </authorList>
    </citation>
    <scope>NUCLEOTIDE SEQUENCE [LARGE SCALE GENOMIC DNA]</scope>
    <source>
        <strain evidence="4">Zn</strain>
    </source>
</reference>
<dbReference type="Pfam" id="PF22980">
    <property type="entry name" value="Myb_DNA-bind_8"/>
    <property type="match status" value="1"/>
</dbReference>
<dbReference type="HOGENOM" id="CLU_122504_0_0_1"/>
<evidence type="ECO:0000259" key="2">
    <source>
        <dbReference type="Pfam" id="PF22980"/>
    </source>
</evidence>
<dbReference type="EMBL" id="KN832877">
    <property type="protein sequence ID" value="KIN00227.1"/>
    <property type="molecule type" value="Genomic_DNA"/>
</dbReference>
<feature type="region of interest" description="Disordered" evidence="1">
    <location>
        <begin position="60"/>
        <end position="181"/>
    </location>
</feature>
<dbReference type="STRING" id="913774.A0A0C3HD26"/>
<sequence length="181" mass="20190">MPSKIQLDENLWFLYICLQKSDLKSIDFTAVGASTNLKPPAARMRYTRLRRQIESGTLIGTHGIPFPSDKVVEKNAEAGKKRKRLSPGKAGRSDAEEDTVEKDESKKRMKRQSMIKKEEDGSEGFESSGKSDSDFEDSEDDMPLAKLMKSTAKAPGGSPNHVSEHSNMIDISGPQRSWAWE</sequence>
<feature type="compositionally biased region" description="Basic and acidic residues" evidence="1">
    <location>
        <begin position="70"/>
        <end position="79"/>
    </location>
</feature>
<dbReference type="InterPro" id="IPR054505">
    <property type="entry name" value="Myb_DNA-bind_8"/>
</dbReference>
<dbReference type="InParanoid" id="A0A0C3HD26"/>
<accession>A0A0C3HD26</accession>
<dbReference type="Proteomes" id="UP000054321">
    <property type="component" value="Unassembled WGS sequence"/>
</dbReference>
<keyword evidence="4" id="KW-1185">Reference proteome</keyword>
<evidence type="ECO:0000313" key="3">
    <source>
        <dbReference type="EMBL" id="KIN00227.1"/>
    </source>
</evidence>
<evidence type="ECO:0000313" key="4">
    <source>
        <dbReference type="Proteomes" id="UP000054321"/>
    </source>
</evidence>
<dbReference type="OrthoDB" id="3944408at2759"/>